<dbReference type="AlphaFoldDB" id="A0A9P1H2W1"/>
<evidence type="ECO:0000313" key="2">
    <source>
        <dbReference type="EMBL" id="CAI4214408.1"/>
    </source>
</evidence>
<evidence type="ECO:0000313" key="3">
    <source>
        <dbReference type="Proteomes" id="UP000838763"/>
    </source>
</evidence>
<reference evidence="2" key="1">
    <citation type="submission" date="2022-11" db="EMBL/GenBank/DDBJ databases">
        <authorList>
            <person name="Scott C."/>
            <person name="Bruce N."/>
        </authorList>
    </citation>
    <scope>NUCLEOTIDE SEQUENCE</scope>
</reference>
<dbReference type="Proteomes" id="UP000838763">
    <property type="component" value="Unassembled WGS sequence"/>
</dbReference>
<name>A0A9P1H2W1_9PEZI</name>
<comment type="caution">
    <text evidence="2">The sequence shown here is derived from an EMBL/GenBank/DDBJ whole genome shotgun (WGS) entry which is preliminary data.</text>
</comment>
<dbReference type="EMBL" id="CALLCH030000011">
    <property type="protein sequence ID" value="CAI4214408.1"/>
    <property type="molecule type" value="Genomic_DNA"/>
</dbReference>
<organism evidence="2 3">
    <name type="scientific">Parascedosporium putredinis</name>
    <dbReference type="NCBI Taxonomy" id="1442378"/>
    <lineage>
        <taxon>Eukaryota</taxon>
        <taxon>Fungi</taxon>
        <taxon>Dikarya</taxon>
        <taxon>Ascomycota</taxon>
        <taxon>Pezizomycotina</taxon>
        <taxon>Sordariomycetes</taxon>
        <taxon>Hypocreomycetidae</taxon>
        <taxon>Microascales</taxon>
        <taxon>Microascaceae</taxon>
        <taxon>Parascedosporium</taxon>
    </lineage>
</organism>
<feature type="region of interest" description="Disordered" evidence="1">
    <location>
        <begin position="322"/>
        <end position="349"/>
    </location>
</feature>
<keyword evidence="3" id="KW-1185">Reference proteome</keyword>
<gene>
    <name evidence="2" type="ORF">PPNO1_LOCUS4137</name>
</gene>
<protein>
    <submittedName>
        <fullName evidence="2">Uncharacterized protein</fullName>
    </submittedName>
</protein>
<proteinExistence type="predicted"/>
<sequence length="486" mass="54052">MAAAGNIAILKPLPSGPSAPQSHEPTRHLDIRGIRRSPRRPLHTRRQFLGRARHALPPCIEQRQAVQKPCYGKQNKIDDAIAELAKLSRVDYTHRFYGPVARLIELLHCHLHYRGALKHLETWWDNKLGEAREAETSNMLASQALSQTYSSGTLLISPDSPSDPEDMGYVDDGILDYDAKSNSFGGLENYNQDGELLELPIARLSTPTPMTPRQLQYRVKFVRCKGCGKRPKEHQEWFYVDCQQLVSRVKAWEEFVQSGIYAKGEISQFGIKLLHDVTDVGRMLERADQLPAAVAPHPPLSLAAISQQNTIMVGTLAVVRRPREDSRRVHGPKVPGERGAGAATNQPKTKATLVRRSIDIIETRSGRLVTDQIALISKDENKTSVIISEERTLGRRDTLPRDFITSGATPALARKDGNTKLKTALKAVVNSVKGKRAALSNEPAEESSADDISITLRGRALAEETTIRISPKRLLHAILRANEEER</sequence>
<accession>A0A9P1H2W1</accession>
<evidence type="ECO:0000256" key="1">
    <source>
        <dbReference type="SAM" id="MobiDB-lite"/>
    </source>
</evidence>